<name>A0ABS2U3E5_9ACTN</name>
<dbReference type="EMBL" id="JADKYB010000029">
    <property type="protein sequence ID" value="MBM9509862.1"/>
    <property type="molecule type" value="Genomic_DNA"/>
</dbReference>
<evidence type="ECO:0000313" key="2">
    <source>
        <dbReference type="EMBL" id="MBM9509862.1"/>
    </source>
</evidence>
<dbReference type="Proteomes" id="UP000749040">
    <property type="component" value="Unassembled WGS sequence"/>
</dbReference>
<proteinExistence type="predicted"/>
<feature type="compositionally biased region" description="Low complexity" evidence="1">
    <location>
        <begin position="1"/>
        <end position="14"/>
    </location>
</feature>
<reference evidence="2 3" key="1">
    <citation type="submission" date="2021-01" db="EMBL/GenBank/DDBJ databases">
        <title>Streptomyces acididurans sp. nov., isolated from a peat swamp forest soil.</title>
        <authorList>
            <person name="Chantavorakit T."/>
            <person name="Duangmal K."/>
        </authorList>
    </citation>
    <scope>NUCLEOTIDE SEQUENCE [LARGE SCALE GENOMIC DNA]</scope>
    <source>
        <strain evidence="2 3">KK5PA1</strain>
    </source>
</reference>
<dbReference type="InterPro" id="IPR016039">
    <property type="entry name" value="Thiolase-like"/>
</dbReference>
<sequence length="298" mass="30659">MRTVTAAAGPATAPAGPPPGAPRLTGAVSLSFAAGSVTARDPDLRVYARDLALPYGLPLAEDRLAAGTGQSYAEMGEAVIDALLPAGQPADLLVEVFASPDVQPGRAASVHLSSYCPGRPFAFALAEQGTAGAFSALALTASYLHGDGFERALVLVLEQAALPWQPPDGTPVPDRHTAVGLLWERSGGPALTLLGGGPRLSPDRARARVTAALAAETQGGSPLPLLLLGPGLADWEPPPGTEALRARAGSPYTGLWTLLAEHRHRIGGEGRPALLAEYDPLLGHLDLARLAPDRSSRT</sequence>
<organism evidence="2 3">
    <name type="scientific">Actinacidiphila acididurans</name>
    <dbReference type="NCBI Taxonomy" id="2784346"/>
    <lineage>
        <taxon>Bacteria</taxon>
        <taxon>Bacillati</taxon>
        <taxon>Actinomycetota</taxon>
        <taxon>Actinomycetes</taxon>
        <taxon>Kitasatosporales</taxon>
        <taxon>Streptomycetaceae</taxon>
        <taxon>Actinacidiphila</taxon>
    </lineage>
</organism>
<evidence type="ECO:0000313" key="3">
    <source>
        <dbReference type="Proteomes" id="UP000749040"/>
    </source>
</evidence>
<comment type="caution">
    <text evidence="2">The sequence shown here is derived from an EMBL/GenBank/DDBJ whole genome shotgun (WGS) entry which is preliminary data.</text>
</comment>
<accession>A0ABS2U3E5</accession>
<gene>
    <name evidence="2" type="ORF">ITX44_35985</name>
</gene>
<dbReference type="SUPFAM" id="SSF53901">
    <property type="entry name" value="Thiolase-like"/>
    <property type="match status" value="1"/>
</dbReference>
<feature type="region of interest" description="Disordered" evidence="1">
    <location>
        <begin position="1"/>
        <end position="21"/>
    </location>
</feature>
<dbReference type="RefSeq" id="WP_205363375.1">
    <property type="nucleotide sequence ID" value="NZ_JADKYB010000029.1"/>
</dbReference>
<evidence type="ECO:0000256" key="1">
    <source>
        <dbReference type="SAM" id="MobiDB-lite"/>
    </source>
</evidence>
<keyword evidence="3" id="KW-1185">Reference proteome</keyword>
<protein>
    <submittedName>
        <fullName evidence="2">Uncharacterized protein</fullName>
    </submittedName>
</protein>